<dbReference type="EMBL" id="AOHU01000019">
    <property type="protein sequence ID" value="ELY37417.1"/>
    <property type="molecule type" value="Genomic_DNA"/>
</dbReference>
<sequence length="38" mass="4432">MQVTSIFFEKNPNDAYCQFHASPKVEKVREKFADKLAN</sequence>
<keyword evidence="1" id="KW-0560">Oxidoreductase</keyword>
<reference evidence="1 2" key="2">
    <citation type="journal article" date="2014" name="PLoS Genet.">
        <title>Phylogenetically driven sequencing of extremely halophilic archaea reveals strategies for static and dynamic osmo-response.</title>
        <authorList>
            <person name="Becker E.A."/>
            <person name="Seitzer P.M."/>
            <person name="Tritt A."/>
            <person name="Larsen D."/>
            <person name="Krusor M."/>
            <person name="Yao A.I."/>
            <person name="Wu D."/>
            <person name="Madern D."/>
            <person name="Eisen J.A."/>
            <person name="Darling A.E."/>
            <person name="Facciotti M.T."/>
        </authorList>
    </citation>
    <scope>NUCLEOTIDE SEQUENCE [LARGE SCALE GENOMIC DNA]</scope>
    <source>
        <strain evidence="2">ATCC 29605 / DSM 3757 / JCM 8879 / NBRC 14742 / NCIMB 2012 / VKM B-1768 / DS2</strain>
    </source>
</reference>
<gene>
    <name evidence="1" type="ORF">C498_00995</name>
</gene>
<protein>
    <submittedName>
        <fullName evidence="1">Methionine sulfoxide reductase A</fullName>
        <ecNumber evidence="1">1.8.4.11</ecNumber>
    </submittedName>
</protein>
<dbReference type="PATRIC" id="fig|309800.29.peg.184"/>
<proteinExistence type="predicted"/>
<reference evidence="2" key="1">
    <citation type="submission" date="2012-11" db="EMBL/GenBank/DDBJ databases">
        <authorList>
            <person name="Becker E.A."/>
            <person name="Seitzer P."/>
            <person name="Tritt A."/>
            <person name="Larsen D."/>
            <person name="Yao A."/>
            <person name="Wu D."/>
            <person name="Darling A."/>
            <person name="Eisen J.A."/>
            <person name="Facciotti M.T."/>
        </authorList>
    </citation>
    <scope>NUCLEOTIDE SEQUENCE [LARGE SCALE GENOMIC DNA]</scope>
    <source>
        <strain evidence="2">ATCC 29605 / DSM 3757 / JCM 8879 / NBRC 14742 / NCIMB 2012 / VKM B-1768 / DS2</strain>
    </source>
</reference>
<dbReference type="GO" id="GO:0008113">
    <property type="term" value="F:peptide-methionine (S)-S-oxide reductase activity"/>
    <property type="evidence" value="ECO:0007669"/>
    <property type="project" value="UniProtKB-EC"/>
</dbReference>
<organism evidence="1 2">
    <name type="scientific">Haloferax volcanii (strain ATCC 29605 / DSM 3757 / JCM 8879 / NBRC 14742 / NCIMB 2012 / VKM B-1768 / DS2)</name>
    <name type="common">Halobacterium volcanii</name>
    <dbReference type="NCBI Taxonomy" id="309800"/>
    <lineage>
        <taxon>Archaea</taxon>
        <taxon>Methanobacteriati</taxon>
        <taxon>Methanobacteriota</taxon>
        <taxon>Stenosarchaea group</taxon>
        <taxon>Halobacteria</taxon>
        <taxon>Halobacteriales</taxon>
        <taxon>Haloferacaceae</taxon>
        <taxon>Haloferax</taxon>
    </lineage>
</organism>
<accession>L9VKB8</accession>
<name>L9VKB8_HALVD</name>
<comment type="caution">
    <text evidence="1">The sequence shown here is derived from an EMBL/GenBank/DDBJ whole genome shotgun (WGS) entry which is preliminary data.</text>
</comment>
<evidence type="ECO:0000313" key="2">
    <source>
        <dbReference type="Proteomes" id="UP000011532"/>
    </source>
</evidence>
<evidence type="ECO:0000313" key="1">
    <source>
        <dbReference type="EMBL" id="ELY37417.1"/>
    </source>
</evidence>
<dbReference type="AlphaFoldDB" id="L9VKB8"/>
<dbReference type="Proteomes" id="UP000011532">
    <property type="component" value="Unassembled WGS sequence"/>
</dbReference>
<dbReference type="EC" id="1.8.4.11" evidence="1"/>